<dbReference type="EMBL" id="CAJNYV010003536">
    <property type="protein sequence ID" value="CAF3585950.1"/>
    <property type="molecule type" value="Genomic_DNA"/>
</dbReference>
<proteinExistence type="predicted"/>
<evidence type="ECO:0000313" key="3">
    <source>
        <dbReference type="Proteomes" id="UP000663865"/>
    </source>
</evidence>
<dbReference type="EMBL" id="CAJOBS010005218">
    <property type="protein sequence ID" value="CAF4895813.1"/>
    <property type="molecule type" value="Genomic_DNA"/>
</dbReference>
<evidence type="ECO:0000313" key="1">
    <source>
        <dbReference type="EMBL" id="CAF3585950.1"/>
    </source>
</evidence>
<organism evidence="1 3">
    <name type="scientific">Rotaria socialis</name>
    <dbReference type="NCBI Taxonomy" id="392032"/>
    <lineage>
        <taxon>Eukaryota</taxon>
        <taxon>Metazoa</taxon>
        <taxon>Spiralia</taxon>
        <taxon>Gnathifera</taxon>
        <taxon>Rotifera</taxon>
        <taxon>Eurotatoria</taxon>
        <taxon>Bdelloidea</taxon>
        <taxon>Philodinida</taxon>
        <taxon>Philodinidae</taxon>
        <taxon>Rotaria</taxon>
    </lineage>
</organism>
<evidence type="ECO:0008006" key="4">
    <source>
        <dbReference type="Google" id="ProtNLM"/>
    </source>
</evidence>
<protein>
    <recommendedName>
        <fullName evidence="4">DUF4371 domain-containing protein</fullName>
    </recommendedName>
</protein>
<dbReference type="PANTHER" id="PTHR45749">
    <property type="match status" value="1"/>
</dbReference>
<reference evidence="1" key="1">
    <citation type="submission" date="2021-02" db="EMBL/GenBank/DDBJ databases">
        <authorList>
            <person name="Nowell W R."/>
        </authorList>
    </citation>
    <scope>NUCLEOTIDE SEQUENCE</scope>
</reference>
<dbReference type="Proteomes" id="UP000663865">
    <property type="component" value="Unassembled WGS sequence"/>
</dbReference>
<dbReference type="AlphaFoldDB" id="A0A818MHJ4"/>
<comment type="caution">
    <text evidence="1">The sequence shown here is derived from an EMBL/GenBank/DDBJ whole genome shotgun (WGS) entry which is preliminary data.</text>
</comment>
<sequence>MADESRDISGNEQLSIVIRVVIDSLDTRADLFQEYFLGPVRLHEFDTKSLSLKIVEFLEHCNIKLDSCIAQSYDGESVMSGKSGGLQAIMREEYTPKGVYIHCCTHRDYSAVIQALKDIIEEKDTYTDLVLQFSSIQL</sequence>
<dbReference type="Proteomes" id="UP000663838">
    <property type="component" value="Unassembled WGS sequence"/>
</dbReference>
<accession>A0A818MHJ4</accession>
<name>A0A818MHJ4_9BILA</name>
<evidence type="ECO:0000313" key="2">
    <source>
        <dbReference type="EMBL" id="CAF4895813.1"/>
    </source>
</evidence>
<dbReference type="PANTHER" id="PTHR45749:SF21">
    <property type="entry name" value="DUF4371 DOMAIN-CONTAINING PROTEIN"/>
    <property type="match status" value="1"/>
</dbReference>
<gene>
    <name evidence="1" type="ORF">KIK155_LOCUS20195</name>
    <name evidence="2" type="ORF">TOA249_LOCUS30348</name>
</gene>